<dbReference type="Proteomes" id="UP000316270">
    <property type="component" value="Chromosome 8"/>
</dbReference>
<dbReference type="PANTHER" id="PTHR23176:SF129">
    <property type="entry name" value="RHO GTPASE ACTIVATING PROTEIN AT 16F, ISOFORM E-RELATED"/>
    <property type="match status" value="1"/>
</dbReference>
<feature type="domain" description="Rho-GAP" evidence="4">
    <location>
        <begin position="1296"/>
        <end position="1489"/>
    </location>
</feature>
<feature type="region of interest" description="Disordered" evidence="2">
    <location>
        <begin position="383"/>
        <end position="573"/>
    </location>
</feature>
<protein>
    <recommendedName>
        <fullName evidence="7">RhoGAP-domain-containing protein</fullName>
    </recommendedName>
</protein>
<reference evidence="5 6" key="1">
    <citation type="submission" date="2019-07" db="EMBL/GenBank/DDBJ databases">
        <title>Finished genome of Venturia effusa.</title>
        <authorList>
            <person name="Young C.A."/>
            <person name="Cox M.P."/>
            <person name="Ganley A.R.D."/>
            <person name="David W.J."/>
        </authorList>
    </citation>
    <scope>NUCLEOTIDE SEQUENCE [LARGE SCALE GENOMIC DNA]</scope>
    <source>
        <strain evidence="6">albino</strain>
    </source>
</reference>
<dbReference type="Gene3D" id="1.10.555.10">
    <property type="entry name" value="Rho GTPase activation protein"/>
    <property type="match status" value="1"/>
</dbReference>
<feature type="compositionally biased region" description="Polar residues" evidence="2">
    <location>
        <begin position="513"/>
        <end position="523"/>
    </location>
</feature>
<dbReference type="GO" id="GO:0005096">
    <property type="term" value="F:GTPase activator activity"/>
    <property type="evidence" value="ECO:0007669"/>
    <property type="project" value="UniProtKB-KW"/>
</dbReference>
<evidence type="ECO:0000313" key="6">
    <source>
        <dbReference type="Proteomes" id="UP000316270"/>
    </source>
</evidence>
<dbReference type="SMART" id="SM00233">
    <property type="entry name" value="PH"/>
    <property type="match status" value="1"/>
</dbReference>
<feature type="compositionally biased region" description="Low complexity" evidence="2">
    <location>
        <begin position="449"/>
        <end position="462"/>
    </location>
</feature>
<keyword evidence="6" id="KW-1185">Reference proteome</keyword>
<feature type="region of interest" description="Disordered" evidence="2">
    <location>
        <begin position="587"/>
        <end position="835"/>
    </location>
</feature>
<dbReference type="OrthoDB" id="185175at2759"/>
<feature type="compositionally biased region" description="Basic residues" evidence="2">
    <location>
        <begin position="640"/>
        <end position="649"/>
    </location>
</feature>
<dbReference type="STRING" id="50376.A0A517LAZ6"/>
<dbReference type="InterPro" id="IPR008936">
    <property type="entry name" value="Rho_GTPase_activation_prot"/>
</dbReference>
<feature type="region of interest" description="Disordered" evidence="2">
    <location>
        <begin position="1125"/>
        <end position="1186"/>
    </location>
</feature>
<evidence type="ECO:0000256" key="1">
    <source>
        <dbReference type="ARBA" id="ARBA00022468"/>
    </source>
</evidence>
<feature type="region of interest" description="Disordered" evidence="2">
    <location>
        <begin position="243"/>
        <end position="287"/>
    </location>
</feature>
<organism evidence="5 6">
    <name type="scientific">Venturia effusa</name>
    <dbReference type="NCBI Taxonomy" id="50376"/>
    <lineage>
        <taxon>Eukaryota</taxon>
        <taxon>Fungi</taxon>
        <taxon>Dikarya</taxon>
        <taxon>Ascomycota</taxon>
        <taxon>Pezizomycotina</taxon>
        <taxon>Dothideomycetes</taxon>
        <taxon>Pleosporomycetidae</taxon>
        <taxon>Venturiales</taxon>
        <taxon>Venturiaceae</taxon>
        <taxon>Venturia</taxon>
    </lineage>
</organism>
<evidence type="ECO:0000256" key="2">
    <source>
        <dbReference type="SAM" id="MobiDB-lite"/>
    </source>
</evidence>
<feature type="compositionally biased region" description="Polar residues" evidence="2">
    <location>
        <begin position="1598"/>
        <end position="1607"/>
    </location>
</feature>
<feature type="compositionally biased region" description="Polar residues" evidence="2">
    <location>
        <begin position="1572"/>
        <end position="1582"/>
    </location>
</feature>
<proteinExistence type="predicted"/>
<evidence type="ECO:0008006" key="7">
    <source>
        <dbReference type="Google" id="ProtNLM"/>
    </source>
</evidence>
<feature type="region of interest" description="Disordered" evidence="2">
    <location>
        <begin position="67"/>
        <end position="107"/>
    </location>
</feature>
<keyword evidence="1" id="KW-0343">GTPase activation</keyword>
<name>A0A517LAZ6_9PEZI</name>
<feature type="compositionally biased region" description="Polar residues" evidence="2">
    <location>
        <begin position="767"/>
        <end position="790"/>
    </location>
</feature>
<dbReference type="GO" id="GO:0005938">
    <property type="term" value="C:cell cortex"/>
    <property type="evidence" value="ECO:0007669"/>
    <property type="project" value="UniProtKB-ARBA"/>
</dbReference>
<sequence length="1642" mass="178038">MADEYGLTWQINHATPGQVPANLAITIAVRHLHTGARNACYWFDPACSLNRVLYPIVLMSQNGHGNMMGPASASASASDSGAMDHSMNSQSGAAPVSHSALKPRQSSSSLYDTIRALRDVNHSYSPSSQSGNTKIVQQHPRSDLGYRRKRPSPLKDPGSSSKLYGNGHDATNLFSPLSPTLTPLSPHDGQRSPRERLEALLKSESPQERSFTSPVPGLYSGYLAEAPTDASSRNISAPVQILRPLGSSPPTSPSNMLPGRVDPRPVMPPRNASLDSTVSSISSSASQSARSTAAHGYKSSQDLAVVPPADIAGLIAAAGSAEAALHKLWKEKQSADSHNAQLWRLMEKQRAMILGLNRDLEMAIKDKDRYRRKLKDLAAQKPAVASLRNDSALDREQSQSPAPVEELDDRRSTAKAAASRKAVAVLASPTSSSRGLREQPGRESAATPNNNSSDAASLNSSNVENTNLEVSPVTTTSRHADTSQERPLSPPEEVAGSAFLSPNQSHAAPSPQTPSKPLNQRHTSSTLSPPESPPSPQKVTPTNAPTVSITQPTPVTNSGSFSPRNKPAMTRKTAPAPLNLSQSAIHPAFTPAPESNSISPARNAVQRHIEDFERGRRKTREDDDRIREAVAIAQEEARSMSKRSKKSKSKSIAPSEQPQILEPGGSHTARTQTTLGLPASPRPAQSTITRGQLLSPADSESSHSSTVAQRSFASPSLHSPGLPISPRPMDRPVNAPSPRQQHSSCPTPSSDLSSPLLNEDPIPPSPRGTSAPTQKASAQGQSSPFHNPSYPTVRAPLFVRSMSAQTTSSTATDPSKPDPDRLTPGSDRPSTSSAWSPVEGVYRGLISEQYPGLLLPPNALPSIEIKVFSSRLRPSRHSMMLANPNEEDPVFLLGIYSRSSGQQLWRVEKTIMALPALHQQIKSLCFFDGRLPEKSLFSGHAPAKIDARRAALNAYFDMLLDTQLNEQAALGVCEFFSTNAIGADSDLLKVRTEPPAGVPATTVETGPRRREGYLTKRGKNFGGWKARFFVLDGPELKYFDSPGGPQIGAIKLAKAQIGKQAQQQANQSPMGRDDDVENQYRHAFLVLEPKRKDSSSLVRHVLCAESDEERDTWVRALMAYVEFAEESQQQQQKHETPTPAPRAVETQHTYNPPVQIRDAREVSSRQQPTAKPAPSRGAPTPELDPSLIVQGTSYEQTVAGETPVRGPTASSYRGGMQSPSLNGGFGLSQQKQPLNISAPSNGSVIQDAGMWGNKTPAKEKKRSIFGFRGRATSDTAQSAVTPPERTILQGRPIFGMPLAEAVECSQPVGIDIYLPAVVYRCIEYLEAHSAINEEGIFRLSGSQNLIKALRERFNNEGDVRLLEAEYYDVHAVASLLKLYLRELPSSVLTREHHIDFLKVLEMEDRSKRVAASNVLVHQLPPANLELLSNLCSYLADIANTADVNKMNVRNVAIVFAPTLNIPAPLIQLFLTDYSGIFGEPIQEHDSHIREVTVALPPPSSDNIRSPRHQFQSDLPTPSYNQTGFGQQTATGFQPLGVVTNPNHNTYMPSRQPDNDHMAPPSFNLPQGGADPHNNSNVTSQPISKKGRRESSMMGVNGLMNQRQTSRPTLRDASGSRIPEQREEQQRGRGSPEHRQLPPPTLF</sequence>
<dbReference type="InterPro" id="IPR001849">
    <property type="entry name" value="PH_domain"/>
</dbReference>
<feature type="region of interest" description="Disordered" evidence="2">
    <location>
        <begin position="1537"/>
        <end position="1642"/>
    </location>
</feature>
<dbReference type="Pfam" id="PF00620">
    <property type="entry name" value="RhoGAP"/>
    <property type="match status" value="1"/>
</dbReference>
<feature type="compositionally biased region" description="Low complexity" evidence="2">
    <location>
        <begin position="801"/>
        <end position="812"/>
    </location>
</feature>
<accession>A0A517LAZ6</accession>
<feature type="compositionally biased region" description="Polar residues" evidence="2">
    <location>
        <begin position="683"/>
        <end position="717"/>
    </location>
</feature>
<dbReference type="InterPro" id="IPR050729">
    <property type="entry name" value="Rho-GAP"/>
</dbReference>
<feature type="compositionally biased region" description="Basic and acidic residues" evidence="2">
    <location>
        <begin position="1618"/>
        <end position="1635"/>
    </location>
</feature>
<dbReference type="SMART" id="SM00324">
    <property type="entry name" value="RhoGAP"/>
    <property type="match status" value="1"/>
</dbReference>
<feature type="compositionally biased region" description="Low complexity" evidence="2">
    <location>
        <begin position="414"/>
        <end position="428"/>
    </location>
</feature>
<dbReference type="EMBL" id="CP042192">
    <property type="protein sequence ID" value="QDS72797.1"/>
    <property type="molecule type" value="Genomic_DNA"/>
</dbReference>
<feature type="region of interest" description="Disordered" evidence="2">
    <location>
        <begin position="122"/>
        <end position="193"/>
    </location>
</feature>
<evidence type="ECO:0000259" key="3">
    <source>
        <dbReference type="PROSITE" id="PS50003"/>
    </source>
</evidence>
<evidence type="ECO:0000259" key="4">
    <source>
        <dbReference type="PROSITE" id="PS50238"/>
    </source>
</evidence>
<feature type="compositionally biased region" description="Basic and acidic residues" evidence="2">
    <location>
        <begin position="607"/>
        <end position="628"/>
    </location>
</feature>
<feature type="compositionally biased region" description="Low complexity" evidence="2">
    <location>
        <begin position="272"/>
        <end position="287"/>
    </location>
</feature>
<feature type="compositionally biased region" description="Low complexity" evidence="2">
    <location>
        <begin position="175"/>
        <end position="186"/>
    </location>
</feature>
<dbReference type="InterPro" id="IPR011993">
    <property type="entry name" value="PH-like_dom_sf"/>
</dbReference>
<dbReference type="PROSITE" id="PS50003">
    <property type="entry name" value="PH_DOMAIN"/>
    <property type="match status" value="1"/>
</dbReference>
<feature type="compositionally biased region" description="Low complexity" evidence="2">
    <location>
        <begin position="743"/>
        <end position="757"/>
    </location>
</feature>
<dbReference type="PROSITE" id="PS50238">
    <property type="entry name" value="RHOGAP"/>
    <property type="match status" value="1"/>
</dbReference>
<gene>
    <name evidence="5" type="ORF">FKW77_006184</name>
</gene>
<feature type="region of interest" description="Disordered" evidence="2">
    <location>
        <begin position="1496"/>
        <end position="1516"/>
    </location>
</feature>
<feature type="compositionally biased region" description="Polar residues" evidence="2">
    <location>
        <begin position="1217"/>
        <end position="1229"/>
    </location>
</feature>
<dbReference type="GO" id="GO:0007165">
    <property type="term" value="P:signal transduction"/>
    <property type="evidence" value="ECO:0007669"/>
    <property type="project" value="InterPro"/>
</dbReference>
<feature type="region of interest" description="Disordered" evidence="2">
    <location>
        <begin position="1201"/>
        <end position="1229"/>
    </location>
</feature>
<dbReference type="SUPFAM" id="SSF50729">
    <property type="entry name" value="PH domain-like"/>
    <property type="match status" value="1"/>
</dbReference>
<feature type="domain" description="PH" evidence="3">
    <location>
        <begin position="1007"/>
        <end position="1122"/>
    </location>
</feature>
<dbReference type="Pfam" id="PF00169">
    <property type="entry name" value="PH"/>
    <property type="match status" value="1"/>
</dbReference>
<dbReference type="CDD" id="cd06093">
    <property type="entry name" value="PX_domain"/>
    <property type="match status" value="1"/>
</dbReference>
<dbReference type="FunFam" id="2.30.29.30:FF:000452">
    <property type="entry name" value="Rho GTPase activator (Bem3)"/>
    <property type="match status" value="1"/>
</dbReference>
<evidence type="ECO:0000313" key="5">
    <source>
        <dbReference type="EMBL" id="QDS72797.1"/>
    </source>
</evidence>
<feature type="compositionally biased region" description="Low complexity" evidence="2">
    <location>
        <begin position="71"/>
        <end position="81"/>
    </location>
</feature>
<feature type="compositionally biased region" description="Polar residues" evidence="2">
    <location>
        <begin position="122"/>
        <end position="136"/>
    </location>
</feature>
<dbReference type="InterPro" id="IPR000198">
    <property type="entry name" value="RhoGAP_dom"/>
</dbReference>
<feature type="compositionally biased region" description="Polar residues" evidence="2">
    <location>
        <begin position="1539"/>
        <end position="1548"/>
    </location>
</feature>
<dbReference type="PANTHER" id="PTHR23176">
    <property type="entry name" value="RHO/RAC/CDC GTPASE-ACTIVATING PROTEIN"/>
    <property type="match status" value="1"/>
</dbReference>
<feature type="compositionally biased region" description="Polar residues" evidence="2">
    <location>
        <begin position="1500"/>
        <end position="1516"/>
    </location>
</feature>
<dbReference type="Gene3D" id="2.30.29.30">
    <property type="entry name" value="Pleckstrin-homology domain (PH domain)/Phosphotyrosine-binding domain (PTB)"/>
    <property type="match status" value="1"/>
</dbReference>
<feature type="compositionally biased region" description="Polar residues" evidence="2">
    <location>
        <begin position="537"/>
        <end position="563"/>
    </location>
</feature>
<feature type="compositionally biased region" description="Polar residues" evidence="2">
    <location>
        <begin position="463"/>
        <end position="477"/>
    </location>
</feature>
<dbReference type="SUPFAM" id="SSF48350">
    <property type="entry name" value="GTPase activation domain, GAP"/>
    <property type="match status" value="1"/>
</dbReference>